<accession>A0A7W3QMH5</accession>
<keyword evidence="2" id="KW-1185">Reference proteome</keyword>
<dbReference type="EMBL" id="JACJIA010000004">
    <property type="protein sequence ID" value="MBA8952018.1"/>
    <property type="molecule type" value="Genomic_DNA"/>
</dbReference>
<name>A0A7W3QMH5_ACTNM</name>
<dbReference type="Gene3D" id="3.40.50.720">
    <property type="entry name" value="NAD(P)-binding Rossmann-like Domain"/>
    <property type="match status" value="1"/>
</dbReference>
<gene>
    <name evidence="1" type="ORF">HNR61_003658</name>
</gene>
<dbReference type="SUPFAM" id="SSF51735">
    <property type="entry name" value="NAD(P)-binding Rossmann-fold domains"/>
    <property type="match status" value="1"/>
</dbReference>
<proteinExistence type="predicted"/>
<organism evidence="1 2">
    <name type="scientific">Actinomadura namibiensis</name>
    <dbReference type="NCBI Taxonomy" id="182080"/>
    <lineage>
        <taxon>Bacteria</taxon>
        <taxon>Bacillati</taxon>
        <taxon>Actinomycetota</taxon>
        <taxon>Actinomycetes</taxon>
        <taxon>Streptosporangiales</taxon>
        <taxon>Thermomonosporaceae</taxon>
        <taxon>Actinomadura</taxon>
    </lineage>
</organism>
<dbReference type="InterPro" id="IPR036291">
    <property type="entry name" value="NAD(P)-bd_dom_sf"/>
</dbReference>
<protein>
    <submittedName>
        <fullName evidence="1">Nucleoside-diphosphate-sugar epimerase</fullName>
    </submittedName>
</protein>
<comment type="caution">
    <text evidence="1">The sequence shown here is derived from an EMBL/GenBank/DDBJ whole genome shotgun (WGS) entry which is preliminary data.</text>
</comment>
<evidence type="ECO:0000313" key="2">
    <source>
        <dbReference type="Proteomes" id="UP000572680"/>
    </source>
</evidence>
<evidence type="ECO:0000313" key="1">
    <source>
        <dbReference type="EMBL" id="MBA8952018.1"/>
    </source>
</evidence>
<sequence length="301" mass="32229">MTSHTIVGAGATARATALLLAGSGDRVRMVSRSGNGPDHPLVERIALDANDADRLTEAAEGSATLFNAAMPPYHTWPETIPPLFGAILEAARRTGANYVMLGNLYGYGPPEGTLTEDHPLDATGPKGRVRARMWREALDSGVPVTEVRAGQFYGPGAYSIFNMMVVPKVLAGRLALVPAEFDVPHAFTAIGDAAAALVAVSRDERAFGRAWHAPVGNVPVRELATTLADLAGAPRPRLETMSDRELTLLALSDPFWEELWETSYMSHRPFTVDSTRIEETFGVKPTVPGQVLAETLSDGGR</sequence>
<dbReference type="AlphaFoldDB" id="A0A7W3QMH5"/>
<dbReference type="RefSeq" id="WP_182844302.1">
    <property type="nucleotide sequence ID" value="NZ_JACJIA010000004.1"/>
</dbReference>
<reference evidence="1 2" key="1">
    <citation type="submission" date="2020-08" db="EMBL/GenBank/DDBJ databases">
        <title>Genomic Encyclopedia of Type Strains, Phase IV (KMG-IV): sequencing the most valuable type-strain genomes for metagenomic binning, comparative biology and taxonomic classification.</title>
        <authorList>
            <person name="Goeker M."/>
        </authorList>
    </citation>
    <scope>NUCLEOTIDE SEQUENCE [LARGE SCALE GENOMIC DNA]</scope>
    <source>
        <strain evidence="1 2">DSM 44197</strain>
    </source>
</reference>
<dbReference type="Proteomes" id="UP000572680">
    <property type="component" value="Unassembled WGS sequence"/>
</dbReference>